<gene>
    <name evidence="2" type="ORF">HYPSUDRAFT_68223</name>
</gene>
<sequence length="247" mass="27405">MSTSTSLTLSGPMGNCCTRSFKHEGEPVGRVENIAGFQTYISDPPNATSGPKKIILYFSDAFGPFYINAKLLQDYFASHGYVVLGLDYFHGDDASFHSGKTRFEAMPWAIKKHEAAQKETPKWVEAVRQIYGYCFGGPFSIEMAATDQVAAAAFAHPGFINEDHFRNLKKPFLLCCAESDFTFPAAARQKAEQILAEVKATYHVQVFSGVEHGFATRGDKKVESIRWAAEQCAQSVVKWFDRFSSPA</sequence>
<dbReference type="SUPFAM" id="SSF53474">
    <property type="entry name" value="alpha/beta-Hydrolases"/>
    <property type="match status" value="1"/>
</dbReference>
<dbReference type="AlphaFoldDB" id="A0A0D2MBT8"/>
<dbReference type="OrthoDB" id="1393670at2759"/>
<evidence type="ECO:0000313" key="3">
    <source>
        <dbReference type="Proteomes" id="UP000054270"/>
    </source>
</evidence>
<dbReference type="PANTHER" id="PTHR17630:SF44">
    <property type="entry name" value="PROTEIN AIM2"/>
    <property type="match status" value="1"/>
</dbReference>
<dbReference type="PANTHER" id="PTHR17630">
    <property type="entry name" value="DIENELACTONE HYDROLASE"/>
    <property type="match status" value="1"/>
</dbReference>
<dbReference type="InterPro" id="IPR029058">
    <property type="entry name" value="AB_hydrolase_fold"/>
</dbReference>
<dbReference type="InterPro" id="IPR002925">
    <property type="entry name" value="Dienelactn_hydro"/>
</dbReference>
<reference evidence="3" key="1">
    <citation type="submission" date="2014-04" db="EMBL/GenBank/DDBJ databases">
        <title>Evolutionary Origins and Diversification of the Mycorrhizal Mutualists.</title>
        <authorList>
            <consortium name="DOE Joint Genome Institute"/>
            <consortium name="Mycorrhizal Genomics Consortium"/>
            <person name="Kohler A."/>
            <person name="Kuo A."/>
            <person name="Nagy L.G."/>
            <person name="Floudas D."/>
            <person name="Copeland A."/>
            <person name="Barry K.W."/>
            <person name="Cichocki N."/>
            <person name="Veneault-Fourrey C."/>
            <person name="LaButti K."/>
            <person name="Lindquist E.A."/>
            <person name="Lipzen A."/>
            <person name="Lundell T."/>
            <person name="Morin E."/>
            <person name="Murat C."/>
            <person name="Riley R."/>
            <person name="Ohm R."/>
            <person name="Sun H."/>
            <person name="Tunlid A."/>
            <person name="Henrissat B."/>
            <person name="Grigoriev I.V."/>
            <person name="Hibbett D.S."/>
            <person name="Martin F."/>
        </authorList>
    </citation>
    <scope>NUCLEOTIDE SEQUENCE [LARGE SCALE GENOMIC DNA]</scope>
    <source>
        <strain evidence="3">FD-334 SS-4</strain>
    </source>
</reference>
<evidence type="ECO:0000313" key="2">
    <source>
        <dbReference type="EMBL" id="KJA20903.1"/>
    </source>
</evidence>
<protein>
    <recommendedName>
        <fullName evidence="1">Dienelactone hydrolase domain-containing protein</fullName>
    </recommendedName>
</protein>
<dbReference type="STRING" id="945553.A0A0D2MBT8"/>
<evidence type="ECO:0000259" key="1">
    <source>
        <dbReference type="Pfam" id="PF01738"/>
    </source>
</evidence>
<proteinExistence type="predicted"/>
<dbReference type="Proteomes" id="UP000054270">
    <property type="component" value="Unassembled WGS sequence"/>
</dbReference>
<name>A0A0D2MBT8_HYPSF</name>
<dbReference type="GO" id="GO:0016787">
    <property type="term" value="F:hydrolase activity"/>
    <property type="evidence" value="ECO:0007669"/>
    <property type="project" value="InterPro"/>
</dbReference>
<dbReference type="Gene3D" id="3.40.50.1820">
    <property type="entry name" value="alpha/beta hydrolase"/>
    <property type="match status" value="1"/>
</dbReference>
<dbReference type="EMBL" id="KN817563">
    <property type="protein sequence ID" value="KJA20903.1"/>
    <property type="molecule type" value="Genomic_DNA"/>
</dbReference>
<organism evidence="2 3">
    <name type="scientific">Hypholoma sublateritium (strain FD-334 SS-4)</name>
    <dbReference type="NCBI Taxonomy" id="945553"/>
    <lineage>
        <taxon>Eukaryota</taxon>
        <taxon>Fungi</taxon>
        <taxon>Dikarya</taxon>
        <taxon>Basidiomycota</taxon>
        <taxon>Agaricomycotina</taxon>
        <taxon>Agaricomycetes</taxon>
        <taxon>Agaricomycetidae</taxon>
        <taxon>Agaricales</taxon>
        <taxon>Agaricineae</taxon>
        <taxon>Strophariaceae</taxon>
        <taxon>Hypholoma</taxon>
    </lineage>
</organism>
<dbReference type="OMA" id="WVIPFRT"/>
<keyword evidence="3" id="KW-1185">Reference proteome</keyword>
<feature type="domain" description="Dienelactone hydrolase" evidence="1">
    <location>
        <begin position="37"/>
        <end position="243"/>
    </location>
</feature>
<dbReference type="Pfam" id="PF01738">
    <property type="entry name" value="DLH"/>
    <property type="match status" value="1"/>
</dbReference>
<accession>A0A0D2MBT8</accession>